<evidence type="ECO:0000256" key="18">
    <source>
        <dbReference type="RuleBase" id="RU003403"/>
    </source>
</evidence>
<comment type="function">
    <text evidence="1">Core subunit of the mitochondrial membrane respiratory chain NADH dehydrogenase (Complex I) that is believed to belong to the minimal assembly required for catalysis. Complex I functions in the transfer of electrons from NADH to the respiratory chain. The immediate electron acceptor for the enzyme is believed to be ubiquinone.</text>
</comment>
<keyword evidence="8 18" id="KW-0812">Transmembrane</keyword>
<evidence type="ECO:0000256" key="8">
    <source>
        <dbReference type="ARBA" id="ARBA00022692"/>
    </source>
</evidence>
<keyword evidence="15 18" id="KW-0496">Mitochondrion</keyword>
<geneLocation type="mitochondrion" evidence="20"/>
<dbReference type="PRINTS" id="PR01436">
    <property type="entry name" value="NADHDHGNASE2"/>
</dbReference>
<feature type="transmembrane region" description="Helical" evidence="18">
    <location>
        <begin position="272"/>
        <end position="295"/>
    </location>
</feature>
<feature type="transmembrane region" description="Helical" evidence="18">
    <location>
        <begin position="201"/>
        <end position="220"/>
    </location>
</feature>
<keyword evidence="7 18" id="KW-0679">Respiratory chain</keyword>
<evidence type="ECO:0000256" key="12">
    <source>
        <dbReference type="ARBA" id="ARBA00022989"/>
    </source>
</evidence>
<protein>
    <recommendedName>
        <fullName evidence="5 18">NADH-ubiquinone oxidoreductase chain 2</fullName>
        <ecNumber evidence="4 18">7.1.1.2</ecNumber>
    </recommendedName>
</protein>
<dbReference type="InterPro" id="IPR050175">
    <property type="entry name" value="Complex_I_Subunit_2"/>
</dbReference>
<feature type="transmembrane region" description="Helical" evidence="18">
    <location>
        <begin position="240"/>
        <end position="260"/>
    </location>
</feature>
<comment type="catalytic activity">
    <reaction evidence="17 18">
        <text>a ubiquinone + NADH + 5 H(+)(in) = a ubiquinol + NAD(+) + 4 H(+)(out)</text>
        <dbReference type="Rhea" id="RHEA:29091"/>
        <dbReference type="Rhea" id="RHEA-COMP:9565"/>
        <dbReference type="Rhea" id="RHEA-COMP:9566"/>
        <dbReference type="ChEBI" id="CHEBI:15378"/>
        <dbReference type="ChEBI" id="CHEBI:16389"/>
        <dbReference type="ChEBI" id="CHEBI:17976"/>
        <dbReference type="ChEBI" id="CHEBI:57540"/>
        <dbReference type="ChEBI" id="CHEBI:57945"/>
        <dbReference type="EC" id="7.1.1.2"/>
    </reaction>
</comment>
<keyword evidence="10 18" id="KW-1278">Translocase</keyword>
<evidence type="ECO:0000256" key="10">
    <source>
        <dbReference type="ARBA" id="ARBA00022967"/>
    </source>
</evidence>
<keyword evidence="14 18" id="KW-0830">Ubiquinone</keyword>
<evidence type="ECO:0000256" key="11">
    <source>
        <dbReference type="ARBA" id="ARBA00022982"/>
    </source>
</evidence>
<feature type="domain" description="NADH:quinone oxidoreductase/Mrp antiporter transmembrane" evidence="19">
    <location>
        <begin position="24"/>
        <end position="286"/>
    </location>
</feature>
<evidence type="ECO:0000256" key="16">
    <source>
        <dbReference type="ARBA" id="ARBA00023136"/>
    </source>
</evidence>
<evidence type="ECO:0000256" key="6">
    <source>
        <dbReference type="ARBA" id="ARBA00022448"/>
    </source>
</evidence>
<evidence type="ECO:0000256" key="17">
    <source>
        <dbReference type="ARBA" id="ARBA00049551"/>
    </source>
</evidence>
<name>A0A1S5QYQ1_9NEOP</name>
<gene>
    <name evidence="20" type="primary">ND2</name>
</gene>
<evidence type="ECO:0000313" key="20">
    <source>
        <dbReference type="EMBL" id="AMW68034.1"/>
    </source>
</evidence>
<feature type="transmembrane region" description="Helical" evidence="18">
    <location>
        <begin position="316"/>
        <end position="336"/>
    </location>
</feature>
<feature type="transmembrane region" description="Helical" evidence="18">
    <location>
        <begin position="7"/>
        <end position="24"/>
    </location>
</feature>
<comment type="subcellular location">
    <subcellularLocation>
        <location evidence="2 18">Mitochondrion inner membrane</location>
        <topology evidence="2 18">Multi-pass membrane protein</topology>
    </subcellularLocation>
</comment>
<proteinExistence type="inferred from homology"/>
<evidence type="ECO:0000256" key="7">
    <source>
        <dbReference type="ARBA" id="ARBA00022660"/>
    </source>
</evidence>
<dbReference type="GO" id="GO:0006120">
    <property type="term" value="P:mitochondrial electron transport, NADH to ubiquinone"/>
    <property type="evidence" value="ECO:0007669"/>
    <property type="project" value="InterPro"/>
</dbReference>
<evidence type="ECO:0000256" key="14">
    <source>
        <dbReference type="ARBA" id="ARBA00023075"/>
    </source>
</evidence>
<accession>A0A1S5QYQ1</accession>
<comment type="similarity">
    <text evidence="3 18">Belongs to the complex I subunit 2 family.</text>
</comment>
<evidence type="ECO:0000256" key="4">
    <source>
        <dbReference type="ARBA" id="ARBA00012944"/>
    </source>
</evidence>
<sequence length="338" mass="39839">MYKNLSIIMFYTMLISGTMISISSNSWLGAWMGLEMNLLAFIPIINNFKNMMFTEASLKYFLVQAMASSILLFSILFLFFYKNLNLSSFYNLNISLILMNSALMMKLGIAPFHFWFPSMIEGLSWMNCLILLIWQKIAPMMLIMYIINIKFMIIIIIITTLIGAIGGLNQISLRKILAFSSINHMGWMLSSMMISNFYWKMYFLIYSIITFSIIINFYSFNIFYLNQSFLIMNNYPENKFLLYCNLLSLGGLPPFLGFLPKWLIIQNLLDKNMLIIIFMMMMTLITLFYYIRITYSAFLLNYNQLKFSNFMIHNKFLLYMSNFLTLMGMMSLFLFFEL</sequence>
<evidence type="ECO:0000256" key="3">
    <source>
        <dbReference type="ARBA" id="ARBA00007012"/>
    </source>
</evidence>
<dbReference type="AlphaFoldDB" id="A0A1S5QYQ1"/>
<keyword evidence="6" id="KW-0813">Transport</keyword>
<dbReference type="PANTHER" id="PTHR46552">
    <property type="entry name" value="NADH-UBIQUINONE OXIDOREDUCTASE CHAIN 2"/>
    <property type="match status" value="1"/>
</dbReference>
<evidence type="ECO:0000256" key="2">
    <source>
        <dbReference type="ARBA" id="ARBA00004448"/>
    </source>
</evidence>
<keyword evidence="13 18" id="KW-0520">NAD</keyword>
<dbReference type="EMBL" id="KT425088">
    <property type="protein sequence ID" value="AMW68034.1"/>
    <property type="molecule type" value="Genomic_DNA"/>
</dbReference>
<dbReference type="PANTHER" id="PTHR46552:SF1">
    <property type="entry name" value="NADH-UBIQUINONE OXIDOREDUCTASE CHAIN 2"/>
    <property type="match status" value="1"/>
</dbReference>
<organism evidence="20">
    <name type="scientific">Climacia areolaris</name>
    <dbReference type="NCBI Taxonomy" id="560896"/>
    <lineage>
        <taxon>Eukaryota</taxon>
        <taxon>Metazoa</taxon>
        <taxon>Ecdysozoa</taxon>
        <taxon>Arthropoda</taxon>
        <taxon>Hexapoda</taxon>
        <taxon>Insecta</taxon>
        <taxon>Pterygota</taxon>
        <taxon>Neoptera</taxon>
        <taxon>Endopterygota</taxon>
        <taxon>Neuroptera</taxon>
        <taxon>Hemerobiiformia</taxon>
        <taxon>Sisyridae</taxon>
        <taxon>Climacia</taxon>
    </lineage>
</organism>
<evidence type="ECO:0000256" key="5">
    <source>
        <dbReference type="ARBA" id="ARBA00021008"/>
    </source>
</evidence>
<dbReference type="InterPro" id="IPR001750">
    <property type="entry name" value="ND/Mrp_TM"/>
</dbReference>
<evidence type="ECO:0000256" key="15">
    <source>
        <dbReference type="ARBA" id="ARBA00023128"/>
    </source>
</evidence>
<feature type="transmembrane region" description="Helical" evidence="18">
    <location>
        <begin position="112"/>
        <end position="134"/>
    </location>
</feature>
<reference evidence="20" key="1">
    <citation type="submission" date="2015-08" db="EMBL/GenBank/DDBJ databases">
        <title>Mitochondrial genomes and implications for higher phylogeny of Neuroptera (Insecta: Neuropteroidea).</title>
        <authorList>
            <person name="Wang Y."/>
            <person name="Liu X."/>
            <person name="Winterton S.L."/>
            <person name="Yang D."/>
        </authorList>
    </citation>
    <scope>NUCLEOTIDE SEQUENCE</scope>
</reference>
<evidence type="ECO:0000256" key="13">
    <source>
        <dbReference type="ARBA" id="ARBA00023027"/>
    </source>
</evidence>
<feature type="transmembrane region" description="Helical" evidence="18">
    <location>
        <begin position="60"/>
        <end position="81"/>
    </location>
</feature>
<keyword evidence="12 18" id="KW-1133">Transmembrane helix</keyword>
<dbReference type="InterPro" id="IPR003917">
    <property type="entry name" value="NADH_UbQ_OxRdtase_chain2"/>
</dbReference>
<dbReference type="Pfam" id="PF00361">
    <property type="entry name" value="Proton_antipo_M"/>
    <property type="match status" value="1"/>
</dbReference>
<evidence type="ECO:0000256" key="1">
    <source>
        <dbReference type="ARBA" id="ARBA00003257"/>
    </source>
</evidence>
<dbReference type="GO" id="GO:0008137">
    <property type="term" value="F:NADH dehydrogenase (ubiquinone) activity"/>
    <property type="evidence" value="ECO:0007669"/>
    <property type="project" value="UniProtKB-EC"/>
</dbReference>
<dbReference type="EC" id="7.1.1.2" evidence="4 18"/>
<keyword evidence="11 18" id="KW-0249">Electron transport</keyword>
<comment type="function">
    <text evidence="18">Core subunit of the mitochondrial membrane respiratory chain NADH dehydrogenase (Complex I) which catalyzes electron transfer from NADH through the respiratory chain, using ubiquinone as an electron acceptor. Essential for the catalytic activity and assembly of complex I.</text>
</comment>
<keyword evidence="16 18" id="KW-0472">Membrane</keyword>
<feature type="transmembrane region" description="Helical" evidence="18">
    <location>
        <begin position="30"/>
        <end position="48"/>
    </location>
</feature>
<evidence type="ECO:0000259" key="19">
    <source>
        <dbReference type="Pfam" id="PF00361"/>
    </source>
</evidence>
<evidence type="ECO:0000256" key="9">
    <source>
        <dbReference type="ARBA" id="ARBA00022792"/>
    </source>
</evidence>
<dbReference type="GO" id="GO:0005743">
    <property type="term" value="C:mitochondrial inner membrane"/>
    <property type="evidence" value="ECO:0007669"/>
    <property type="project" value="UniProtKB-SubCell"/>
</dbReference>
<feature type="transmembrane region" description="Helical" evidence="18">
    <location>
        <begin position="140"/>
        <end position="164"/>
    </location>
</feature>
<keyword evidence="9 18" id="KW-0999">Mitochondrion inner membrane</keyword>